<dbReference type="PRINTS" id="PR00081">
    <property type="entry name" value="GDHRDH"/>
</dbReference>
<dbReference type="Gene3D" id="3.40.50.720">
    <property type="entry name" value="NAD(P)-binding Rossmann-like Domain"/>
    <property type="match status" value="1"/>
</dbReference>
<proteinExistence type="inferred from homology"/>
<keyword evidence="5" id="KW-1185">Reference proteome</keyword>
<name>A0A6H0KSH6_9BACE</name>
<dbReference type="SUPFAM" id="SSF51735">
    <property type="entry name" value="NAD(P)-binding Rossmann-fold domains"/>
    <property type="match status" value="1"/>
</dbReference>
<evidence type="ECO:0000256" key="1">
    <source>
        <dbReference type="ARBA" id="ARBA00006484"/>
    </source>
</evidence>
<dbReference type="PANTHER" id="PTHR42760">
    <property type="entry name" value="SHORT-CHAIN DEHYDROGENASES/REDUCTASES FAMILY MEMBER"/>
    <property type="match status" value="1"/>
</dbReference>
<dbReference type="InterPro" id="IPR057326">
    <property type="entry name" value="KR_dom"/>
</dbReference>
<feature type="domain" description="Ketoreductase" evidence="3">
    <location>
        <begin position="40"/>
        <end position="216"/>
    </location>
</feature>
<protein>
    <submittedName>
        <fullName evidence="4">SDR family oxidoreductase</fullName>
    </submittedName>
</protein>
<dbReference type="CDD" id="cd05233">
    <property type="entry name" value="SDR_c"/>
    <property type="match status" value="1"/>
</dbReference>
<dbReference type="Proteomes" id="UP000501780">
    <property type="component" value="Chromosome"/>
</dbReference>
<dbReference type="SMART" id="SM00822">
    <property type="entry name" value="PKS_KR"/>
    <property type="match status" value="1"/>
</dbReference>
<dbReference type="Pfam" id="PF00106">
    <property type="entry name" value="adh_short"/>
    <property type="match status" value="1"/>
</dbReference>
<dbReference type="EMBL" id="CP050831">
    <property type="protein sequence ID" value="QIU96113.1"/>
    <property type="molecule type" value="Genomic_DNA"/>
</dbReference>
<dbReference type="InterPro" id="IPR036291">
    <property type="entry name" value="NAD(P)-bd_dom_sf"/>
</dbReference>
<dbReference type="PRINTS" id="PR00080">
    <property type="entry name" value="SDRFAMILY"/>
</dbReference>
<evidence type="ECO:0000256" key="2">
    <source>
        <dbReference type="RuleBase" id="RU000363"/>
    </source>
</evidence>
<evidence type="ECO:0000259" key="3">
    <source>
        <dbReference type="SMART" id="SM00822"/>
    </source>
</evidence>
<reference evidence="4 5" key="1">
    <citation type="submission" date="2020-03" db="EMBL/GenBank/DDBJ databases">
        <title>Genomic analysis of Bacteroides faecium CBA7301.</title>
        <authorList>
            <person name="Kim J."/>
            <person name="Roh S.W."/>
        </authorList>
    </citation>
    <scope>NUCLEOTIDE SEQUENCE [LARGE SCALE GENOMIC DNA]</scope>
    <source>
        <strain evidence="4 5">CBA7301</strain>
    </source>
</reference>
<dbReference type="RefSeq" id="WP_167965279.1">
    <property type="nucleotide sequence ID" value="NZ_CP050831.1"/>
</dbReference>
<evidence type="ECO:0000313" key="5">
    <source>
        <dbReference type="Proteomes" id="UP000501780"/>
    </source>
</evidence>
<dbReference type="KEGG" id="bfc:BacF7301_19015"/>
<evidence type="ECO:0000313" key="4">
    <source>
        <dbReference type="EMBL" id="QIU96113.1"/>
    </source>
</evidence>
<gene>
    <name evidence="4" type="ORF">BacF7301_19015</name>
</gene>
<dbReference type="InterPro" id="IPR002347">
    <property type="entry name" value="SDR_fam"/>
</dbReference>
<sequence>MSVISKLKSVVKGILRSVQPRTAVQANISQLAPNELLKDRCALITGGTSGIGFAIAEAYLKAGAKVIVTGRSESKLKKAVDDLEGYGECCGVVMDITKTETLQDDFNTAVSKYGKIDILVNNAGVSGALISNATPEAFDAVIDTNLKGVFFLSQIVGKYMVKNGIHGNILNISSASSIRPAACAYTISKWGIRGFTMGLARTLLPYGIVVNALAPGPTATPLLKKDADADDISLLRTPAGRYALPCEIANMAVILVSSMARLVVGDTVFMTGGAGNINNGDIDYTI</sequence>
<dbReference type="FunFam" id="3.40.50.720:FF:000084">
    <property type="entry name" value="Short-chain dehydrogenase reductase"/>
    <property type="match status" value="1"/>
</dbReference>
<dbReference type="GO" id="GO:0016616">
    <property type="term" value="F:oxidoreductase activity, acting on the CH-OH group of donors, NAD or NADP as acceptor"/>
    <property type="evidence" value="ECO:0007669"/>
    <property type="project" value="TreeGrafter"/>
</dbReference>
<organism evidence="4 5">
    <name type="scientific">Bacteroides faecium</name>
    <dbReference type="NCBI Taxonomy" id="2715212"/>
    <lineage>
        <taxon>Bacteria</taxon>
        <taxon>Pseudomonadati</taxon>
        <taxon>Bacteroidota</taxon>
        <taxon>Bacteroidia</taxon>
        <taxon>Bacteroidales</taxon>
        <taxon>Bacteroidaceae</taxon>
        <taxon>Bacteroides</taxon>
    </lineage>
</organism>
<comment type="similarity">
    <text evidence="1 2">Belongs to the short-chain dehydrogenases/reductases (SDR) family.</text>
</comment>
<accession>A0A6H0KSH6</accession>
<dbReference type="PROSITE" id="PS00061">
    <property type="entry name" value="ADH_SHORT"/>
    <property type="match status" value="1"/>
</dbReference>
<dbReference type="InterPro" id="IPR020904">
    <property type="entry name" value="Sc_DH/Rdtase_CS"/>
</dbReference>
<dbReference type="AlphaFoldDB" id="A0A6H0KSH6"/>